<dbReference type="PANTHER" id="PTHR20875:SF0">
    <property type="entry name" value="GH12158P"/>
    <property type="match status" value="1"/>
</dbReference>
<dbReference type="EMBL" id="VJMJ01000067">
    <property type="protein sequence ID" value="KAF0739011.1"/>
    <property type="molecule type" value="Genomic_DNA"/>
</dbReference>
<dbReference type="InterPro" id="IPR002048">
    <property type="entry name" value="EF_hand_dom"/>
</dbReference>
<accession>A0A6G0XFP3</accession>
<dbReference type="InterPro" id="IPR052603">
    <property type="entry name" value="EFCB6"/>
</dbReference>
<sequence length="369" mass="41802">MSRDDFINVTTSFVFEVQQSIGFDSSASYDLLDKLRVALEPLRLQCRIAREAMEDLERQIGRQLALHADKRTRFLRFDREASGYMTYADFQRALEVLLIPAEPHIIKMLMQKYDTTNQGQLNYTSFLRLANAADAAPPRSEGQDAHYSPLQLSVPDEDDDALELSEQIRTEQLIGSIRAKLYQRGMSTRELFLQLDQGRYSYLTLEELHRGLAAFGIPIHRKELVTLTRHFMQKDETFSLADFARLIDGCDAVRPTRELGVIPPRQSPPPKSRLPHPTTRKTHLDGSLPAIAAAIQAQGKSLRELFDSMAEGHDVPCISPAKFIKQLDRWGVSLNDGDDIVRLVGRFDSAGRGGLVFHEFVKLVQHLQV</sequence>
<name>A0A6G0XFP3_9STRA</name>
<gene>
    <name evidence="3" type="ORF">Ae201684_005199</name>
</gene>
<dbReference type="PANTHER" id="PTHR20875">
    <property type="entry name" value="EF-HAND CALCIUM-BINDING DOMAIN-CONTAINING PROTEIN 6-RELATED"/>
    <property type="match status" value="1"/>
</dbReference>
<proteinExistence type="predicted"/>
<evidence type="ECO:0000256" key="1">
    <source>
        <dbReference type="SAM" id="MobiDB-lite"/>
    </source>
</evidence>
<evidence type="ECO:0000259" key="2">
    <source>
        <dbReference type="PROSITE" id="PS50222"/>
    </source>
</evidence>
<protein>
    <recommendedName>
        <fullName evidence="2">EF-hand domain-containing protein</fullName>
    </recommendedName>
</protein>
<dbReference type="Gene3D" id="1.10.238.10">
    <property type="entry name" value="EF-hand"/>
    <property type="match status" value="2"/>
</dbReference>
<evidence type="ECO:0000313" key="4">
    <source>
        <dbReference type="Proteomes" id="UP000481153"/>
    </source>
</evidence>
<dbReference type="PROSITE" id="PS50222">
    <property type="entry name" value="EF_HAND_2"/>
    <property type="match status" value="1"/>
</dbReference>
<dbReference type="GO" id="GO:0005509">
    <property type="term" value="F:calcium ion binding"/>
    <property type="evidence" value="ECO:0007669"/>
    <property type="project" value="InterPro"/>
</dbReference>
<dbReference type="InterPro" id="IPR011992">
    <property type="entry name" value="EF-hand-dom_pair"/>
</dbReference>
<feature type="domain" description="EF-hand" evidence="2">
    <location>
        <begin position="65"/>
        <end position="100"/>
    </location>
</feature>
<evidence type="ECO:0000313" key="3">
    <source>
        <dbReference type="EMBL" id="KAF0739011.1"/>
    </source>
</evidence>
<comment type="caution">
    <text evidence="3">The sequence shown here is derived from an EMBL/GenBank/DDBJ whole genome shotgun (WGS) entry which is preliminary data.</text>
</comment>
<dbReference type="Proteomes" id="UP000481153">
    <property type="component" value="Unassembled WGS sequence"/>
</dbReference>
<keyword evidence="4" id="KW-1185">Reference proteome</keyword>
<reference evidence="3 4" key="1">
    <citation type="submission" date="2019-07" db="EMBL/GenBank/DDBJ databases">
        <title>Genomics analysis of Aphanomyces spp. identifies a new class of oomycete effector associated with host adaptation.</title>
        <authorList>
            <person name="Gaulin E."/>
        </authorList>
    </citation>
    <scope>NUCLEOTIDE SEQUENCE [LARGE SCALE GENOMIC DNA]</scope>
    <source>
        <strain evidence="3 4">ATCC 201684</strain>
    </source>
</reference>
<feature type="region of interest" description="Disordered" evidence="1">
    <location>
        <begin position="259"/>
        <end position="282"/>
    </location>
</feature>
<dbReference type="SUPFAM" id="SSF47473">
    <property type="entry name" value="EF-hand"/>
    <property type="match status" value="1"/>
</dbReference>
<organism evidence="3 4">
    <name type="scientific">Aphanomyces euteiches</name>
    <dbReference type="NCBI Taxonomy" id="100861"/>
    <lineage>
        <taxon>Eukaryota</taxon>
        <taxon>Sar</taxon>
        <taxon>Stramenopiles</taxon>
        <taxon>Oomycota</taxon>
        <taxon>Saprolegniomycetes</taxon>
        <taxon>Saprolegniales</taxon>
        <taxon>Verrucalvaceae</taxon>
        <taxon>Aphanomyces</taxon>
    </lineage>
</organism>
<dbReference type="VEuPathDB" id="FungiDB:AeMF1_000510"/>
<dbReference type="AlphaFoldDB" id="A0A6G0XFP3"/>